<dbReference type="RefSeq" id="WP_273382379.1">
    <property type="nucleotide sequence ID" value="NZ_PIUK01000648.1"/>
</dbReference>
<reference evidence="6" key="1">
    <citation type="submission" date="2017-11" db="EMBL/GenBank/DDBJ databases">
        <title>Three new genomes from thermophilic consortium.</title>
        <authorList>
            <person name="Quaggio R."/>
            <person name="Amgarten D."/>
            <person name="Setubal J.C."/>
        </authorList>
    </citation>
    <scope>NUCLEOTIDE SEQUENCE</scope>
    <source>
        <strain evidence="6">ZCTH01-B2</strain>
    </source>
</reference>
<dbReference type="InterPro" id="IPR050572">
    <property type="entry name" value="Fe-S_Ferredoxin"/>
</dbReference>
<keyword evidence="1" id="KW-0004">4Fe-4S</keyword>
<proteinExistence type="predicted"/>
<keyword evidence="3" id="KW-0408">Iron</keyword>
<evidence type="ECO:0000259" key="5">
    <source>
        <dbReference type="PROSITE" id="PS51379"/>
    </source>
</evidence>
<dbReference type="PANTHER" id="PTHR43687">
    <property type="entry name" value="ADENYLYLSULFATE REDUCTASE, BETA SUBUNIT"/>
    <property type="match status" value="1"/>
</dbReference>
<dbReference type="AlphaFoldDB" id="A0A953LIT7"/>
<evidence type="ECO:0000313" key="7">
    <source>
        <dbReference type="Proteomes" id="UP000732377"/>
    </source>
</evidence>
<dbReference type="Gene3D" id="3.30.70.20">
    <property type="match status" value="2"/>
</dbReference>
<dbReference type="Gene3D" id="1.20.1440.230">
    <property type="entry name" value="NADH-ubiquinone oxidoreductase 51kDa subunit, iron-sulphur binding domain"/>
    <property type="match status" value="1"/>
</dbReference>
<dbReference type="InterPro" id="IPR017896">
    <property type="entry name" value="4Fe4S_Fe-S-bd"/>
</dbReference>
<feature type="domain" description="4Fe-4S ferredoxin-type" evidence="5">
    <location>
        <begin position="78"/>
        <end position="104"/>
    </location>
</feature>
<dbReference type="SUPFAM" id="SSF54862">
    <property type="entry name" value="4Fe-4S ferredoxins"/>
    <property type="match status" value="1"/>
</dbReference>
<name>A0A953LIT7_SYMTR</name>
<dbReference type="GO" id="GO:0046872">
    <property type="term" value="F:metal ion binding"/>
    <property type="evidence" value="ECO:0007669"/>
    <property type="project" value="UniProtKB-KW"/>
</dbReference>
<dbReference type="Proteomes" id="UP000732377">
    <property type="component" value="Unassembled WGS sequence"/>
</dbReference>
<evidence type="ECO:0000256" key="1">
    <source>
        <dbReference type="ARBA" id="ARBA00022485"/>
    </source>
</evidence>
<evidence type="ECO:0000256" key="3">
    <source>
        <dbReference type="ARBA" id="ARBA00023004"/>
    </source>
</evidence>
<dbReference type="GO" id="GO:0051539">
    <property type="term" value="F:4 iron, 4 sulfur cluster binding"/>
    <property type="evidence" value="ECO:0007669"/>
    <property type="project" value="UniProtKB-KW"/>
</dbReference>
<protein>
    <submittedName>
        <fullName evidence="6">NADH-quinone oxidoreductase subunit F</fullName>
    </submittedName>
</protein>
<dbReference type="PROSITE" id="PS51379">
    <property type="entry name" value="4FE4S_FER_2"/>
    <property type="match status" value="2"/>
</dbReference>
<accession>A0A953LIT7</accession>
<keyword evidence="4" id="KW-0411">Iron-sulfur</keyword>
<dbReference type="PANTHER" id="PTHR43687:SF1">
    <property type="entry name" value="FERREDOXIN III"/>
    <property type="match status" value="1"/>
</dbReference>
<dbReference type="Pfam" id="PF10589">
    <property type="entry name" value="NADH_4Fe-4S"/>
    <property type="match status" value="1"/>
</dbReference>
<sequence>IKATALCGLGQTAPNPVLSTLRYFREEYEAHVRDKHCPAGRCKALTDFRIDQERCKACNVCARNCPVDAIHGEVRKPETFYIDAEACIKCGTCATVCKFNAVVW</sequence>
<feature type="non-terminal residue" evidence="6">
    <location>
        <position position="1"/>
    </location>
</feature>
<evidence type="ECO:0000256" key="4">
    <source>
        <dbReference type="ARBA" id="ARBA00023014"/>
    </source>
</evidence>
<evidence type="ECO:0000256" key="2">
    <source>
        <dbReference type="ARBA" id="ARBA00022723"/>
    </source>
</evidence>
<dbReference type="InterPro" id="IPR037207">
    <property type="entry name" value="Nuop51_4Fe4S-bd_sf"/>
</dbReference>
<dbReference type="EMBL" id="PIUK01000648">
    <property type="protein sequence ID" value="MBY6278633.1"/>
    <property type="molecule type" value="Genomic_DNA"/>
</dbReference>
<dbReference type="Pfam" id="PF12838">
    <property type="entry name" value="Fer4_7"/>
    <property type="match status" value="1"/>
</dbReference>
<keyword evidence="2" id="KW-0479">Metal-binding</keyword>
<comment type="caution">
    <text evidence="6">The sequence shown here is derived from an EMBL/GenBank/DDBJ whole genome shotgun (WGS) entry which is preliminary data.</text>
</comment>
<gene>
    <name evidence="6" type="ORF">CWE10_21360</name>
</gene>
<feature type="domain" description="4Fe-4S ferredoxin-type" evidence="5">
    <location>
        <begin position="46"/>
        <end position="75"/>
    </location>
</feature>
<dbReference type="InterPro" id="IPR019575">
    <property type="entry name" value="Nuop51_4Fe4S-bd"/>
</dbReference>
<organism evidence="6 7">
    <name type="scientific">Symbiobacterium thermophilum</name>
    <dbReference type="NCBI Taxonomy" id="2734"/>
    <lineage>
        <taxon>Bacteria</taxon>
        <taxon>Bacillati</taxon>
        <taxon>Bacillota</taxon>
        <taxon>Clostridia</taxon>
        <taxon>Eubacteriales</taxon>
        <taxon>Symbiobacteriaceae</taxon>
        <taxon>Symbiobacterium</taxon>
    </lineage>
</organism>
<evidence type="ECO:0000313" key="6">
    <source>
        <dbReference type="EMBL" id="MBY6278633.1"/>
    </source>
</evidence>